<gene>
    <name evidence="1" type="ORF">BV25DRAFT_1804844</name>
</gene>
<comment type="caution">
    <text evidence="1">The sequence shown here is derived from an EMBL/GenBank/DDBJ whole genome shotgun (WGS) entry which is preliminary data.</text>
</comment>
<reference evidence="1" key="1">
    <citation type="submission" date="2021-03" db="EMBL/GenBank/DDBJ databases">
        <authorList>
            <consortium name="DOE Joint Genome Institute"/>
            <person name="Ahrendt S."/>
            <person name="Looney B.P."/>
            <person name="Miyauchi S."/>
            <person name="Morin E."/>
            <person name="Drula E."/>
            <person name="Courty P.E."/>
            <person name="Chicoki N."/>
            <person name="Fauchery L."/>
            <person name="Kohler A."/>
            <person name="Kuo A."/>
            <person name="Labutti K."/>
            <person name="Pangilinan J."/>
            <person name="Lipzen A."/>
            <person name="Riley R."/>
            <person name="Andreopoulos W."/>
            <person name="He G."/>
            <person name="Johnson J."/>
            <person name="Barry K.W."/>
            <person name="Grigoriev I.V."/>
            <person name="Nagy L."/>
            <person name="Hibbett D."/>
            <person name="Henrissat B."/>
            <person name="Matheny P.B."/>
            <person name="Labbe J."/>
            <person name="Martin F."/>
        </authorList>
    </citation>
    <scope>NUCLEOTIDE SEQUENCE</scope>
    <source>
        <strain evidence="1">HHB10654</strain>
    </source>
</reference>
<dbReference type="Proteomes" id="UP000814140">
    <property type="component" value="Unassembled WGS sequence"/>
</dbReference>
<dbReference type="EMBL" id="MU277210">
    <property type="protein sequence ID" value="KAI0061960.1"/>
    <property type="molecule type" value="Genomic_DNA"/>
</dbReference>
<protein>
    <submittedName>
        <fullName evidence="1">Glutathione-S-transferase</fullName>
    </submittedName>
</protein>
<proteinExistence type="predicted"/>
<accession>A0ACB8T0K1</accession>
<reference evidence="1" key="2">
    <citation type="journal article" date="2022" name="New Phytol.">
        <title>Evolutionary transition to the ectomycorrhizal habit in the genomes of a hyperdiverse lineage of mushroom-forming fungi.</title>
        <authorList>
            <person name="Looney B."/>
            <person name="Miyauchi S."/>
            <person name="Morin E."/>
            <person name="Drula E."/>
            <person name="Courty P.E."/>
            <person name="Kohler A."/>
            <person name="Kuo A."/>
            <person name="LaButti K."/>
            <person name="Pangilinan J."/>
            <person name="Lipzen A."/>
            <person name="Riley R."/>
            <person name="Andreopoulos W."/>
            <person name="He G."/>
            <person name="Johnson J."/>
            <person name="Nolan M."/>
            <person name="Tritt A."/>
            <person name="Barry K.W."/>
            <person name="Grigoriev I.V."/>
            <person name="Nagy L.G."/>
            <person name="Hibbett D."/>
            <person name="Henrissat B."/>
            <person name="Matheny P.B."/>
            <person name="Labbe J."/>
            <person name="Martin F.M."/>
        </authorList>
    </citation>
    <scope>NUCLEOTIDE SEQUENCE</scope>
    <source>
        <strain evidence="1">HHB10654</strain>
    </source>
</reference>
<keyword evidence="2" id="KW-1185">Reference proteome</keyword>
<name>A0ACB8T0K1_9AGAM</name>
<evidence type="ECO:0000313" key="2">
    <source>
        <dbReference type="Proteomes" id="UP000814140"/>
    </source>
</evidence>
<evidence type="ECO:0000313" key="1">
    <source>
        <dbReference type="EMBL" id="KAI0061960.1"/>
    </source>
</evidence>
<sequence>MSHPDADIFPHATEKALETVASHSAPQDLIFYAGWFCPFVQRTWIALEEKGIPYQYKEVNPYHKEKHFLGESLYSSYINPKGLVPAIEYHGKPLYESLIICEFLEDAFPSTPRLLPADPFERANARLWIDHISKAVVPSFFRLVQAQDPEKQAIALEENCKALRALAEAVKGPYFGGEEWGLVDTAVVPWIVRDYVIAEHRGYKRADVGGGWEEYAKRLESRESVLRTSSGKKHYEKIYGRYLRDEAQSEAAKATREGRPVP</sequence>
<organism evidence="1 2">
    <name type="scientific">Artomyces pyxidatus</name>
    <dbReference type="NCBI Taxonomy" id="48021"/>
    <lineage>
        <taxon>Eukaryota</taxon>
        <taxon>Fungi</taxon>
        <taxon>Dikarya</taxon>
        <taxon>Basidiomycota</taxon>
        <taxon>Agaricomycotina</taxon>
        <taxon>Agaricomycetes</taxon>
        <taxon>Russulales</taxon>
        <taxon>Auriscalpiaceae</taxon>
        <taxon>Artomyces</taxon>
    </lineage>
</organism>